<dbReference type="EMBL" id="RBSL01000165">
    <property type="protein sequence ID" value="RMS28304.1"/>
    <property type="molecule type" value="Genomic_DNA"/>
</dbReference>
<comment type="caution">
    <text evidence="1">The sequence shown here is derived from an EMBL/GenBank/DDBJ whole genome shotgun (WGS) entry which is preliminary data.</text>
</comment>
<evidence type="ECO:0000313" key="2">
    <source>
        <dbReference type="Proteomes" id="UP000269801"/>
    </source>
</evidence>
<protein>
    <submittedName>
        <fullName evidence="1">Uncharacterized protein</fullName>
    </submittedName>
</protein>
<reference evidence="1 2" key="1">
    <citation type="submission" date="2018-08" db="EMBL/GenBank/DDBJ databases">
        <title>Recombination of ecologically and evolutionarily significant loci maintains genetic cohesion in the Pseudomonas syringae species complex.</title>
        <authorList>
            <person name="Dillon M."/>
            <person name="Thakur S."/>
            <person name="Almeida R.N.D."/>
            <person name="Weir B.S."/>
            <person name="Guttman D.S."/>
        </authorList>
    </citation>
    <scope>NUCLEOTIDE SEQUENCE [LARGE SCALE GENOMIC DNA]</scope>
    <source>
        <strain evidence="1 2">ICMP 13685</strain>
    </source>
</reference>
<accession>A0A3M5BSL3</accession>
<proteinExistence type="predicted"/>
<dbReference type="AlphaFoldDB" id="A0A3M5BSL3"/>
<evidence type="ECO:0000313" key="1">
    <source>
        <dbReference type="EMBL" id="RMS28304.1"/>
    </source>
</evidence>
<organism evidence="1 2">
    <name type="scientific">Pseudomonas savastanoi</name>
    <name type="common">Pseudomonas syringae pv. savastanoi</name>
    <dbReference type="NCBI Taxonomy" id="29438"/>
    <lineage>
        <taxon>Bacteria</taxon>
        <taxon>Pseudomonadati</taxon>
        <taxon>Pseudomonadota</taxon>
        <taxon>Gammaproteobacteria</taxon>
        <taxon>Pseudomonadales</taxon>
        <taxon>Pseudomonadaceae</taxon>
        <taxon>Pseudomonas</taxon>
    </lineage>
</organism>
<sequence>MNTMIKCTKPRPSTRRAAQVYADREAAQEFARQNLKLDFHKDDTTYWTEQASKRGMLLPDWWIPATGTRLARYAEQMGLNIQHVIAATGCRSFKVFAEQNPTWPLFSQVGLLLELADAEGVMHNLAPAGWTPGPGVQDLAQHGY</sequence>
<dbReference type="Proteomes" id="UP000269801">
    <property type="component" value="Unassembled WGS sequence"/>
</dbReference>
<gene>
    <name evidence="1" type="ORF">ALP70_04086</name>
</gene>
<name>A0A3M5BSL3_PSESS</name>